<proteinExistence type="predicted"/>
<reference evidence="1" key="1">
    <citation type="submission" date="2020-03" db="EMBL/GenBank/DDBJ databases">
        <title>The deep terrestrial virosphere.</title>
        <authorList>
            <person name="Holmfeldt K."/>
            <person name="Nilsson E."/>
            <person name="Simone D."/>
            <person name="Lopez-Fernandez M."/>
            <person name="Wu X."/>
            <person name="de Brujin I."/>
            <person name="Lundin D."/>
            <person name="Andersson A."/>
            <person name="Bertilsson S."/>
            <person name="Dopson M."/>
        </authorList>
    </citation>
    <scope>NUCLEOTIDE SEQUENCE</scope>
    <source>
        <strain evidence="1">MM415B04433</strain>
    </source>
</reference>
<protein>
    <submittedName>
        <fullName evidence="1">Uncharacterized protein</fullName>
    </submittedName>
</protein>
<dbReference type="EMBL" id="MT143104">
    <property type="protein sequence ID" value="QJA92881.1"/>
    <property type="molecule type" value="Genomic_DNA"/>
</dbReference>
<gene>
    <name evidence="1" type="ORF">MM415B04433_0001</name>
</gene>
<name>A0A6M3LIL1_9ZZZZ</name>
<organism evidence="1">
    <name type="scientific">viral metagenome</name>
    <dbReference type="NCBI Taxonomy" id="1070528"/>
    <lineage>
        <taxon>unclassified sequences</taxon>
        <taxon>metagenomes</taxon>
        <taxon>organismal metagenomes</taxon>
    </lineage>
</organism>
<evidence type="ECO:0000313" key="1">
    <source>
        <dbReference type="EMBL" id="QJA92881.1"/>
    </source>
</evidence>
<dbReference type="AlphaFoldDB" id="A0A6M3LIL1"/>
<accession>A0A6M3LIL1</accession>
<sequence>MSQIYKLPSGLSSDEIMHRYQTWPRLLDACKAIDAKQADESIFRLPNNCPELIQMRAAIAEAEAKGG</sequence>